<gene>
    <name evidence="8" type="ORF">C9928_01820</name>
</gene>
<reference evidence="8 9" key="1">
    <citation type="submission" date="2018-03" db="EMBL/GenBank/DDBJ databases">
        <title>Cross-interface Injection: A General Nanoliter Liquid Handling Method Applied to Single Cells Genome Amplification Automated Nanoliter Liquid Handling Applied to Single Cell Multiple Displacement Amplification.</title>
        <authorList>
            <person name="Yun J."/>
            <person name="Xu P."/>
            <person name="Xu J."/>
            <person name="Dai X."/>
            <person name="Wang Y."/>
            <person name="Zheng X."/>
            <person name="Cao C."/>
            <person name="Yi Q."/>
            <person name="Zhu Y."/>
            <person name="Wang L."/>
            <person name="Dong Z."/>
            <person name="Huang Y."/>
            <person name="Huang L."/>
            <person name="Du W."/>
        </authorList>
    </citation>
    <scope>NUCLEOTIDE SEQUENCE [LARGE SCALE GENOMIC DNA]</scope>
    <source>
        <strain evidence="8 9">A9-4</strain>
    </source>
</reference>
<dbReference type="Gene3D" id="3.30.200.100">
    <property type="entry name" value="MucB/RseB, C-terminal domain"/>
    <property type="match status" value="1"/>
</dbReference>
<evidence type="ECO:0000256" key="5">
    <source>
        <dbReference type="SAM" id="Phobius"/>
    </source>
</evidence>
<feature type="domain" description="MucB/RseB N-terminal" evidence="6">
    <location>
        <begin position="119"/>
        <end position="287"/>
    </location>
</feature>
<evidence type="ECO:0000256" key="1">
    <source>
        <dbReference type="ARBA" id="ARBA00004418"/>
    </source>
</evidence>
<comment type="subcellular location">
    <subcellularLocation>
        <location evidence="1">Periplasm</location>
    </subcellularLocation>
</comment>
<feature type="domain" description="MucB/RseB C-terminal" evidence="7">
    <location>
        <begin position="316"/>
        <end position="405"/>
    </location>
</feature>
<keyword evidence="5" id="KW-0472">Membrane</keyword>
<protein>
    <submittedName>
        <fullName evidence="8">Negative regulator of sigma E activity</fullName>
    </submittedName>
</protein>
<keyword evidence="4" id="KW-0574">Periplasm</keyword>
<dbReference type="GO" id="GO:0032885">
    <property type="term" value="P:regulation of polysaccharide biosynthetic process"/>
    <property type="evidence" value="ECO:0007669"/>
    <property type="project" value="TreeGrafter"/>
</dbReference>
<dbReference type="Pfam" id="PF17188">
    <property type="entry name" value="MucB_RseB_C"/>
    <property type="match status" value="1"/>
</dbReference>
<organism evidence="8 9">
    <name type="scientific">Pseudidiomarina aestuarii</name>
    <dbReference type="NCBI Taxonomy" id="624146"/>
    <lineage>
        <taxon>Bacteria</taxon>
        <taxon>Pseudomonadati</taxon>
        <taxon>Pseudomonadota</taxon>
        <taxon>Gammaproteobacteria</taxon>
        <taxon>Alteromonadales</taxon>
        <taxon>Idiomarinaceae</taxon>
        <taxon>Pseudidiomarina</taxon>
    </lineage>
</organism>
<dbReference type="Pfam" id="PF03888">
    <property type="entry name" value="MucB_RseB"/>
    <property type="match status" value="1"/>
</dbReference>
<dbReference type="GO" id="GO:0030288">
    <property type="term" value="C:outer membrane-bounded periplasmic space"/>
    <property type="evidence" value="ECO:0007669"/>
    <property type="project" value="TreeGrafter"/>
</dbReference>
<keyword evidence="5" id="KW-1133">Transmembrane helix</keyword>
<dbReference type="AlphaFoldDB" id="A0A6N4DK44"/>
<name>A0A6N4DK44_9GAMM</name>
<dbReference type="InterPro" id="IPR005588">
    <property type="entry name" value="MucB_RseB"/>
</dbReference>
<comment type="caution">
    <text evidence="8">The sequence shown here is derived from an EMBL/GenBank/DDBJ whole genome shotgun (WGS) entry which is preliminary data.</text>
</comment>
<dbReference type="Proteomes" id="UP000241514">
    <property type="component" value="Unassembled WGS sequence"/>
</dbReference>
<dbReference type="CDD" id="cd16327">
    <property type="entry name" value="RseB"/>
    <property type="match status" value="1"/>
</dbReference>
<feature type="transmembrane region" description="Helical" evidence="5">
    <location>
        <begin position="54"/>
        <end position="75"/>
    </location>
</feature>
<evidence type="ECO:0000259" key="6">
    <source>
        <dbReference type="Pfam" id="PF03888"/>
    </source>
</evidence>
<accession>A0A6N4DK44</accession>
<dbReference type="InterPro" id="IPR038484">
    <property type="entry name" value="MucB/RseB_C_sf"/>
</dbReference>
<evidence type="ECO:0000259" key="7">
    <source>
        <dbReference type="Pfam" id="PF17188"/>
    </source>
</evidence>
<keyword evidence="5" id="KW-0812">Transmembrane</keyword>
<dbReference type="InterPro" id="IPR033434">
    <property type="entry name" value="MucB/RseB_N"/>
</dbReference>
<evidence type="ECO:0000313" key="8">
    <source>
        <dbReference type="EMBL" id="PTB89969.1"/>
    </source>
</evidence>
<dbReference type="PANTHER" id="PTHR38782:SF1">
    <property type="entry name" value="SIGMA-E FACTOR REGULATORY PROTEIN RSEB"/>
    <property type="match status" value="1"/>
</dbReference>
<proteinExistence type="inferred from homology"/>
<evidence type="ECO:0000256" key="3">
    <source>
        <dbReference type="ARBA" id="ARBA00022729"/>
    </source>
</evidence>
<dbReference type="PANTHER" id="PTHR38782">
    <property type="match status" value="1"/>
</dbReference>
<comment type="similarity">
    <text evidence="2">Belongs to the RseB family.</text>
</comment>
<evidence type="ECO:0000313" key="9">
    <source>
        <dbReference type="Proteomes" id="UP000241514"/>
    </source>
</evidence>
<evidence type="ECO:0000256" key="2">
    <source>
        <dbReference type="ARBA" id="ARBA00008150"/>
    </source>
</evidence>
<dbReference type="GO" id="GO:0045152">
    <property type="term" value="F:antisigma factor binding"/>
    <property type="evidence" value="ECO:0007669"/>
    <property type="project" value="TreeGrafter"/>
</dbReference>
<evidence type="ECO:0000256" key="4">
    <source>
        <dbReference type="ARBA" id="ARBA00022764"/>
    </source>
</evidence>
<dbReference type="InterPro" id="IPR033436">
    <property type="entry name" value="MucB/RseB_C"/>
</dbReference>
<sequence length="410" mass="45796">MVRQQQKLLSSDNYYRLTCSIISVNCSYHCRRNNKIVASLPVLVRVKNQRMIKLGATAAGVGLIAAAMLCFPTPLNAQAVALATETDTPAQQTSEALTQPTPEAMATMAVATPEAMGVQWFNRMSQALRQLNFEATLVHTQGDRIQPLLWLHGRHADGLEVELLVQLNGADVRILRLGDTTSYYFQPSDNSYSLQSDVTYGLLPAAFYQRFSTLSDFYQVIAGTGMRVTGRNTQFLRLVSRDNSRYHYGLWVDRETGMLLKMQMTTPQGEVLEQVQLTSFQVRSELPVSLADLRGVQRPPRLFELQQMTDTSYGVMVDWLPGGFELQRKNHRRLLETNVPADYFLYSDGLTDVSIYVSPVSDVNLPNLSIQGPESLVTAQRQNFAITVVGKLPVETLNRIADSIRVANPS</sequence>
<dbReference type="Gene3D" id="2.50.20.10">
    <property type="entry name" value="Lipoprotein localisation LolA/LolB/LppX"/>
    <property type="match status" value="1"/>
</dbReference>
<keyword evidence="3" id="KW-0732">Signal</keyword>
<dbReference type="EMBL" id="PYVG01000005">
    <property type="protein sequence ID" value="PTB89969.1"/>
    <property type="molecule type" value="Genomic_DNA"/>
</dbReference>